<comment type="subcellular location">
    <subcellularLocation>
        <location evidence="1">Membrane</location>
        <topology evidence="1">Multi-pass membrane protein</topology>
    </subcellularLocation>
</comment>
<accession>A0A814KD05</accession>
<gene>
    <name evidence="6" type="ORF">GPM918_LOCUS16117</name>
    <name evidence="7" type="ORF">SRO942_LOCUS16117</name>
</gene>
<dbReference type="GO" id="GO:0022857">
    <property type="term" value="F:transmembrane transporter activity"/>
    <property type="evidence" value="ECO:0007669"/>
    <property type="project" value="InterPro"/>
</dbReference>
<feature type="transmembrane region" description="Helical" evidence="5">
    <location>
        <begin position="207"/>
        <end position="228"/>
    </location>
</feature>
<protein>
    <submittedName>
        <fullName evidence="6">Uncharacterized protein</fullName>
    </submittedName>
</protein>
<name>A0A814KD05_9BILA</name>
<dbReference type="InterPro" id="IPR005828">
    <property type="entry name" value="MFS_sugar_transport-like"/>
</dbReference>
<dbReference type="PANTHER" id="PTHR24064">
    <property type="entry name" value="SOLUTE CARRIER FAMILY 22 MEMBER"/>
    <property type="match status" value="1"/>
</dbReference>
<dbReference type="GO" id="GO:0016020">
    <property type="term" value="C:membrane"/>
    <property type="evidence" value="ECO:0007669"/>
    <property type="project" value="UniProtKB-SubCell"/>
</dbReference>
<dbReference type="EMBL" id="CAJOBC010004169">
    <property type="protein sequence ID" value="CAF3817430.1"/>
    <property type="molecule type" value="Genomic_DNA"/>
</dbReference>
<keyword evidence="2 5" id="KW-0812">Transmembrane</keyword>
<evidence type="ECO:0000256" key="4">
    <source>
        <dbReference type="ARBA" id="ARBA00023136"/>
    </source>
</evidence>
<feature type="transmembrane region" description="Helical" evidence="5">
    <location>
        <begin position="91"/>
        <end position="112"/>
    </location>
</feature>
<feature type="transmembrane region" description="Helical" evidence="5">
    <location>
        <begin position="179"/>
        <end position="200"/>
    </location>
</feature>
<organism evidence="6 8">
    <name type="scientific">Didymodactylos carnosus</name>
    <dbReference type="NCBI Taxonomy" id="1234261"/>
    <lineage>
        <taxon>Eukaryota</taxon>
        <taxon>Metazoa</taxon>
        <taxon>Spiralia</taxon>
        <taxon>Gnathifera</taxon>
        <taxon>Rotifera</taxon>
        <taxon>Eurotatoria</taxon>
        <taxon>Bdelloidea</taxon>
        <taxon>Philodinida</taxon>
        <taxon>Philodinidae</taxon>
        <taxon>Didymodactylos</taxon>
    </lineage>
</organism>
<dbReference type="InterPro" id="IPR036259">
    <property type="entry name" value="MFS_trans_sf"/>
</dbReference>
<evidence type="ECO:0000256" key="5">
    <source>
        <dbReference type="SAM" id="Phobius"/>
    </source>
</evidence>
<proteinExistence type="predicted"/>
<evidence type="ECO:0000313" key="6">
    <source>
        <dbReference type="EMBL" id="CAF1047724.1"/>
    </source>
</evidence>
<dbReference type="Gene3D" id="1.20.1250.20">
    <property type="entry name" value="MFS general substrate transporter like domains"/>
    <property type="match status" value="1"/>
</dbReference>
<reference evidence="6" key="1">
    <citation type="submission" date="2021-02" db="EMBL/GenBank/DDBJ databases">
        <authorList>
            <person name="Nowell W R."/>
        </authorList>
    </citation>
    <scope>NUCLEOTIDE SEQUENCE</scope>
</reference>
<dbReference type="Gene3D" id="1.10.286.90">
    <property type="entry name" value="MFS transporter, transmembrane helix TM10b"/>
    <property type="match status" value="1"/>
</dbReference>
<evidence type="ECO:0000256" key="3">
    <source>
        <dbReference type="ARBA" id="ARBA00022989"/>
    </source>
</evidence>
<dbReference type="Proteomes" id="UP000681722">
    <property type="component" value="Unassembled WGS sequence"/>
</dbReference>
<dbReference type="EMBL" id="CAJNOQ010004169">
    <property type="protein sequence ID" value="CAF1047724.1"/>
    <property type="molecule type" value="Genomic_DNA"/>
</dbReference>
<feature type="transmembrane region" description="Helical" evidence="5">
    <location>
        <begin position="240"/>
        <end position="263"/>
    </location>
</feature>
<keyword evidence="3 5" id="KW-1133">Transmembrane helix</keyword>
<dbReference type="OrthoDB" id="3936150at2759"/>
<evidence type="ECO:0000256" key="2">
    <source>
        <dbReference type="ARBA" id="ARBA00022692"/>
    </source>
</evidence>
<dbReference type="AlphaFoldDB" id="A0A814KD05"/>
<keyword evidence="4 5" id="KW-0472">Membrane</keyword>
<evidence type="ECO:0000256" key="1">
    <source>
        <dbReference type="ARBA" id="ARBA00004141"/>
    </source>
</evidence>
<evidence type="ECO:0000313" key="8">
    <source>
        <dbReference type="Proteomes" id="UP000663829"/>
    </source>
</evidence>
<keyword evidence="8" id="KW-1185">Reference proteome</keyword>
<dbReference type="SUPFAM" id="SSF103473">
    <property type="entry name" value="MFS general substrate transporter"/>
    <property type="match status" value="1"/>
</dbReference>
<dbReference type="Proteomes" id="UP000663829">
    <property type="component" value="Unassembled WGS sequence"/>
</dbReference>
<sequence length="288" mass="32903">MMVYSWVFVAATPDFECQLPVDYRVPDERECKTYKKSISLKECQHCYFTMENNSLQACKNYSFNRQYYIKTLVEEWSMVCDRLTFKTSVQMIFFTGFMVGSTILGILADNILPESPRWLMSKGRFDDAEIILKNIAKQNKRYFDQDEFERLKGEQKSIAQNIVYYGVAQSTGSWPFDPYVSFGASALVELLAYILVHIILKKTGRKIPYCLFAVIYSIVALLVLPVQSFTMKDSTGHKTAMFIINVTLKFLASASFAIILIYANELFPTNVRNTGLGLGGMVARKPIN</sequence>
<dbReference type="Pfam" id="PF00083">
    <property type="entry name" value="Sugar_tr"/>
    <property type="match status" value="1"/>
</dbReference>
<evidence type="ECO:0000313" key="7">
    <source>
        <dbReference type="EMBL" id="CAF3817430.1"/>
    </source>
</evidence>
<comment type="caution">
    <text evidence="6">The sequence shown here is derived from an EMBL/GenBank/DDBJ whole genome shotgun (WGS) entry which is preliminary data.</text>
</comment>